<organism evidence="6 7">
    <name type="scientific">[Torrubiella] hemipterigena</name>
    <dbReference type="NCBI Taxonomy" id="1531966"/>
    <lineage>
        <taxon>Eukaryota</taxon>
        <taxon>Fungi</taxon>
        <taxon>Dikarya</taxon>
        <taxon>Ascomycota</taxon>
        <taxon>Pezizomycotina</taxon>
        <taxon>Sordariomycetes</taxon>
        <taxon>Hypocreomycetidae</taxon>
        <taxon>Hypocreales</taxon>
        <taxon>Clavicipitaceae</taxon>
        <taxon>Clavicipitaceae incertae sedis</taxon>
        <taxon>'Torrubiella' clade</taxon>
    </lineage>
</organism>
<dbReference type="PANTHER" id="PTHR12760">
    <property type="entry name" value="TETRATRICOPEPTIDE REPEAT PROTEIN"/>
    <property type="match status" value="1"/>
</dbReference>
<sequence length="320" mass="34899">MTTSIVAGLPDREALALAQQAPTILRAHPRVFSASPLQPLISGPETSEIWTNYENLLLSCLRTGNDRAALECLERLTMRFGEKDERVMALEGLAKEAMAETDADLQAVLKDYDDIMKENDSNIPIAKRRVALLRSMGRTADAIAAVNALIEYDTTDAEAWAEAADMYLEEGLYSQAMFALDEVLALSPNAWNVHARAGEVLLMAVASSSEASPASQLTEAVKRFARSVELCDDYLRGYYGLKLATDKLLALPAKSKKTDGEGFEVPSPAALQKLNELSVKKLGDIVRHYTAGDQMWMGYNAGEIEAAKKLLEGTAAKVVR</sequence>
<protein>
    <recommendedName>
        <fullName evidence="4">ER membrane protein complex subunit 2</fullName>
    </recommendedName>
</protein>
<feature type="repeat" description="TPR" evidence="3">
    <location>
        <begin position="157"/>
        <end position="190"/>
    </location>
</feature>
<comment type="similarity">
    <text evidence="4">Belongs to the EMC2 family.</text>
</comment>
<keyword evidence="4" id="KW-0472">Membrane</keyword>
<evidence type="ECO:0000256" key="2">
    <source>
        <dbReference type="ARBA" id="ARBA00022803"/>
    </source>
</evidence>
<dbReference type="Gene3D" id="1.25.40.10">
    <property type="entry name" value="Tetratricopeptide repeat domain"/>
    <property type="match status" value="1"/>
</dbReference>
<name>A0A0A1TBR0_9HYPO</name>
<dbReference type="InterPro" id="IPR011990">
    <property type="entry name" value="TPR-like_helical_dom_sf"/>
</dbReference>
<evidence type="ECO:0000256" key="4">
    <source>
        <dbReference type="RuleBase" id="RU367091"/>
    </source>
</evidence>
<dbReference type="SUPFAM" id="SSF48452">
    <property type="entry name" value="TPR-like"/>
    <property type="match status" value="1"/>
</dbReference>
<dbReference type="InterPro" id="IPR055217">
    <property type="entry name" value="TPR_EMC2"/>
</dbReference>
<evidence type="ECO:0000259" key="5">
    <source>
        <dbReference type="Pfam" id="PF22890"/>
    </source>
</evidence>
<keyword evidence="1" id="KW-0677">Repeat</keyword>
<comment type="subcellular location">
    <subcellularLocation>
        <location evidence="4">Endoplasmic reticulum membrane</location>
        <topology evidence="4">Peripheral membrane protein</topology>
        <orientation evidence="4">Cytoplasmic side</orientation>
    </subcellularLocation>
</comment>
<dbReference type="GO" id="GO:0072546">
    <property type="term" value="C:EMC complex"/>
    <property type="evidence" value="ECO:0007669"/>
    <property type="project" value="UniProtKB-UniRule"/>
</dbReference>
<reference evidence="6 7" key="1">
    <citation type="journal article" date="2015" name="Genome Announc.">
        <title>Draft Genome Sequence and Gene Annotation of the Entomopathogenic Fungus Verticillium hemipterigenum.</title>
        <authorList>
            <person name="Horn F."/>
            <person name="Habel A."/>
            <person name="Scharf D.H."/>
            <person name="Dworschak J."/>
            <person name="Brakhage A.A."/>
            <person name="Guthke R."/>
            <person name="Hertweck C."/>
            <person name="Linde J."/>
        </authorList>
    </citation>
    <scope>NUCLEOTIDE SEQUENCE [LARGE SCALE GENOMIC DNA]</scope>
</reference>
<dbReference type="HOGENOM" id="CLU_052388_0_0_1"/>
<evidence type="ECO:0000256" key="3">
    <source>
        <dbReference type="PROSITE-ProRule" id="PRU00339"/>
    </source>
</evidence>
<gene>
    <name evidence="6" type="ORF">VHEMI10045</name>
</gene>
<evidence type="ECO:0000313" key="6">
    <source>
        <dbReference type="EMBL" id="CEJ94521.1"/>
    </source>
</evidence>
<dbReference type="Pfam" id="PF22890">
    <property type="entry name" value="TPR_EMC2"/>
    <property type="match status" value="1"/>
</dbReference>
<keyword evidence="7" id="KW-1185">Reference proteome</keyword>
<comment type="function">
    <text evidence="4">Part of the endoplasmic reticulum membrane protein complex (EMC) that enables the energy-independent insertion into endoplasmic reticulum membranes of newly synthesized membrane proteins.</text>
</comment>
<evidence type="ECO:0000256" key="1">
    <source>
        <dbReference type="ARBA" id="ARBA00022737"/>
    </source>
</evidence>
<dbReference type="EMBL" id="CDHN01000007">
    <property type="protein sequence ID" value="CEJ94521.1"/>
    <property type="molecule type" value="Genomic_DNA"/>
</dbReference>
<dbReference type="Proteomes" id="UP000039046">
    <property type="component" value="Unassembled WGS sequence"/>
</dbReference>
<dbReference type="STRING" id="1531966.A0A0A1TBR0"/>
<dbReference type="AlphaFoldDB" id="A0A0A1TBR0"/>
<dbReference type="InterPro" id="IPR019734">
    <property type="entry name" value="TPR_rpt"/>
</dbReference>
<keyword evidence="4" id="KW-0256">Endoplasmic reticulum</keyword>
<proteinExistence type="inferred from homology"/>
<feature type="domain" description="EMC2 TPR-like" evidence="5">
    <location>
        <begin position="98"/>
        <end position="200"/>
    </location>
</feature>
<comment type="subunit">
    <text evidence="4">Component of the ER membrane protein complex (EMC).</text>
</comment>
<dbReference type="InterPro" id="IPR039856">
    <property type="entry name" value="EMC2-like"/>
</dbReference>
<dbReference type="OrthoDB" id="124397at2759"/>
<dbReference type="PROSITE" id="PS50005">
    <property type="entry name" value="TPR"/>
    <property type="match status" value="1"/>
</dbReference>
<evidence type="ECO:0000313" key="7">
    <source>
        <dbReference type="Proteomes" id="UP000039046"/>
    </source>
</evidence>
<keyword evidence="2 3" id="KW-0802">TPR repeat</keyword>
<accession>A0A0A1TBR0</accession>